<feature type="compositionally biased region" description="Basic residues" evidence="1">
    <location>
        <begin position="415"/>
        <end position="424"/>
    </location>
</feature>
<dbReference type="HOGENOM" id="CLU_647437_0_0_1"/>
<dbReference type="OrthoDB" id="10018191at2759"/>
<dbReference type="InParanoid" id="A0A067NXD9"/>
<evidence type="ECO:0000313" key="2">
    <source>
        <dbReference type="EMBL" id="KDQ31670.1"/>
    </source>
</evidence>
<sequence>MSGFSIDRDFLESALRAPKEAQDQAIGASDLTSTEPQLNEEGPTVLCVDPHHLQTHAPSVPADSFGVLDPVYWEQANASAVTTPGFDESLPTLTVAEWELMYLLYGDAGSESLAPPSESSLGLNPLQPLPQRCDGALEGNTAAFVAPQPLLGTGSTSYFVPHVPQQYDNYVPDGAHAQFAAPVIPAAPPSVQPSAKPLSAIGRPNEPVGTPQAVTLKRKRGAAPKDRKGKAREEQENVADDSSTVNDGHAEQSQDDQPRRSRPHKSAPGEQPVTHKRRRYTKKGLNYICSLCKATMLFTDGHSRVCPVQPPPAVCPACRQEFSRNDAVTRHRRDGSCKGPPSAQASTVGIVAWQGTDFTCTYPLNGEYASNDVNDGGVVGGYDDSNNGSVAYENVAGPSSVTLDLPKPANEGKKAKTARSKAKN</sequence>
<evidence type="ECO:0000313" key="3">
    <source>
        <dbReference type="Proteomes" id="UP000027073"/>
    </source>
</evidence>
<dbReference type="VEuPathDB" id="FungiDB:PLEOSDRAFT_1100207"/>
<protein>
    <submittedName>
        <fullName evidence="2">Uncharacterized protein</fullName>
    </submittedName>
</protein>
<dbReference type="AlphaFoldDB" id="A0A067NXD9"/>
<feature type="compositionally biased region" description="Basic and acidic residues" evidence="1">
    <location>
        <begin position="223"/>
        <end position="235"/>
    </location>
</feature>
<feature type="compositionally biased region" description="Basic and acidic residues" evidence="1">
    <location>
        <begin position="248"/>
        <end position="259"/>
    </location>
</feature>
<dbReference type="Proteomes" id="UP000027073">
    <property type="component" value="Unassembled WGS sequence"/>
</dbReference>
<organism evidence="2 3">
    <name type="scientific">Pleurotus ostreatus (strain PC15)</name>
    <name type="common">Oyster mushroom</name>
    <dbReference type="NCBI Taxonomy" id="1137138"/>
    <lineage>
        <taxon>Eukaryota</taxon>
        <taxon>Fungi</taxon>
        <taxon>Dikarya</taxon>
        <taxon>Basidiomycota</taxon>
        <taxon>Agaricomycotina</taxon>
        <taxon>Agaricomycetes</taxon>
        <taxon>Agaricomycetidae</taxon>
        <taxon>Agaricales</taxon>
        <taxon>Pleurotineae</taxon>
        <taxon>Pleurotaceae</taxon>
        <taxon>Pleurotus</taxon>
    </lineage>
</organism>
<dbReference type="EMBL" id="KL198005">
    <property type="protein sequence ID" value="KDQ31670.1"/>
    <property type="molecule type" value="Genomic_DNA"/>
</dbReference>
<feature type="region of interest" description="Disordered" evidence="1">
    <location>
        <begin position="17"/>
        <end position="43"/>
    </location>
</feature>
<evidence type="ECO:0000256" key="1">
    <source>
        <dbReference type="SAM" id="MobiDB-lite"/>
    </source>
</evidence>
<gene>
    <name evidence="2" type="ORF">PLEOSDRAFT_1100207</name>
</gene>
<feature type="region of interest" description="Disordered" evidence="1">
    <location>
        <begin position="188"/>
        <end position="279"/>
    </location>
</feature>
<proteinExistence type="predicted"/>
<reference evidence="3" key="1">
    <citation type="journal article" date="2014" name="Proc. Natl. Acad. Sci. U.S.A.">
        <title>Extensive sampling of basidiomycete genomes demonstrates inadequacy of the white-rot/brown-rot paradigm for wood decay fungi.</title>
        <authorList>
            <person name="Riley R."/>
            <person name="Salamov A.A."/>
            <person name="Brown D.W."/>
            <person name="Nagy L.G."/>
            <person name="Floudas D."/>
            <person name="Held B.W."/>
            <person name="Levasseur A."/>
            <person name="Lombard V."/>
            <person name="Morin E."/>
            <person name="Otillar R."/>
            <person name="Lindquist E.A."/>
            <person name="Sun H."/>
            <person name="LaButti K.M."/>
            <person name="Schmutz J."/>
            <person name="Jabbour D."/>
            <person name="Luo H."/>
            <person name="Baker S.E."/>
            <person name="Pisabarro A.G."/>
            <person name="Walton J.D."/>
            <person name="Blanchette R.A."/>
            <person name="Henrissat B."/>
            <person name="Martin F."/>
            <person name="Cullen D."/>
            <person name="Hibbett D.S."/>
            <person name="Grigoriev I.V."/>
        </authorList>
    </citation>
    <scope>NUCLEOTIDE SEQUENCE [LARGE SCALE GENOMIC DNA]</scope>
    <source>
        <strain evidence="3">PC15</strain>
    </source>
</reference>
<accession>A0A067NXD9</accession>
<feature type="region of interest" description="Disordered" evidence="1">
    <location>
        <begin position="389"/>
        <end position="424"/>
    </location>
</feature>
<name>A0A067NXD9_PLEO1</name>